<evidence type="ECO:0000313" key="6">
    <source>
        <dbReference type="EMBL" id="TPX60155.1"/>
    </source>
</evidence>
<dbReference type="PANTHER" id="PTHR12789:SF0">
    <property type="entry name" value="DENSITY-REGULATED PROTEIN"/>
    <property type="match status" value="1"/>
</dbReference>
<dbReference type="InterPro" id="IPR036877">
    <property type="entry name" value="SUI1_dom_sf"/>
</dbReference>
<comment type="domain">
    <text evidence="4">The SUI1 domain may be involved in RNA binding.</text>
</comment>
<evidence type="ECO:0000256" key="2">
    <source>
        <dbReference type="ARBA" id="ARBA00011742"/>
    </source>
</evidence>
<dbReference type="GO" id="GO:0005737">
    <property type="term" value="C:cytoplasm"/>
    <property type="evidence" value="ECO:0007669"/>
    <property type="project" value="UniProtKB-SubCell"/>
</dbReference>
<comment type="subunit">
    <text evidence="2 4">Interacts with the 40S ribosomal subunit.</text>
</comment>
<name>A0A507EA32_9FUNG</name>
<dbReference type="GO" id="GO:0001731">
    <property type="term" value="P:formation of translation preinitiation complex"/>
    <property type="evidence" value="ECO:0007669"/>
    <property type="project" value="TreeGrafter"/>
</dbReference>
<dbReference type="Pfam" id="PF21023">
    <property type="entry name" value="DENR_N"/>
    <property type="match status" value="1"/>
</dbReference>
<dbReference type="GO" id="GO:0002188">
    <property type="term" value="P:translation reinitiation"/>
    <property type="evidence" value="ECO:0007669"/>
    <property type="project" value="TreeGrafter"/>
</dbReference>
<dbReference type="InterPro" id="IPR001950">
    <property type="entry name" value="SUI1"/>
</dbReference>
<keyword evidence="4" id="KW-0963">Cytoplasm</keyword>
<dbReference type="GO" id="GO:1990904">
    <property type="term" value="C:ribonucleoprotein complex"/>
    <property type="evidence" value="ECO:0007669"/>
    <property type="project" value="UniProtKB-KW"/>
</dbReference>
<evidence type="ECO:0000256" key="3">
    <source>
        <dbReference type="ARBA" id="ARBA00020058"/>
    </source>
</evidence>
<dbReference type="InterPro" id="IPR005873">
    <property type="entry name" value="DENR_eukaryotes"/>
</dbReference>
<protein>
    <recommendedName>
        <fullName evidence="3 4">Translation machinery-associated protein 22</fullName>
    </recommendedName>
</protein>
<keyword evidence="4" id="KW-0687">Ribonucleoprotein</keyword>
<evidence type="ECO:0000256" key="4">
    <source>
        <dbReference type="RuleBase" id="RU361273"/>
    </source>
</evidence>
<evidence type="ECO:0000313" key="7">
    <source>
        <dbReference type="Proteomes" id="UP000318582"/>
    </source>
</evidence>
<dbReference type="NCBIfam" id="TIGR01159">
    <property type="entry name" value="DRP1"/>
    <property type="match status" value="1"/>
</dbReference>
<organism evidence="6 7">
    <name type="scientific">Powellomyces hirtus</name>
    <dbReference type="NCBI Taxonomy" id="109895"/>
    <lineage>
        <taxon>Eukaryota</taxon>
        <taxon>Fungi</taxon>
        <taxon>Fungi incertae sedis</taxon>
        <taxon>Chytridiomycota</taxon>
        <taxon>Chytridiomycota incertae sedis</taxon>
        <taxon>Chytridiomycetes</taxon>
        <taxon>Spizellomycetales</taxon>
        <taxon>Powellomycetaceae</taxon>
        <taxon>Powellomyces</taxon>
    </lineage>
</organism>
<dbReference type="InterPro" id="IPR048517">
    <property type="entry name" value="DENR_N"/>
</dbReference>
<sequence length="190" mass="21236">MSDTEDNAAAQEWPSTRVLTDIVYCGVCTLPVEYCEFAGTTTKCQKWLRNKDVALFAKTWPAVDLTEKMDDATLEEDSTLTKEQKKAEAKAAQEAKKKAAQRLIIKRVERTKRKCVIEVSGLELFGVDLKKAAKLFATKFACGSSVTKNPQGTDDIIVQGDVQDDIYDLVLDTWPQVPEEQIELTEGKKK</sequence>
<comment type="subcellular location">
    <subcellularLocation>
        <location evidence="4">Cytoplasm</location>
    </subcellularLocation>
</comment>
<dbReference type="Gene3D" id="3.30.780.10">
    <property type="entry name" value="SUI1-like domain"/>
    <property type="match status" value="1"/>
</dbReference>
<dbReference type="AlphaFoldDB" id="A0A507EA32"/>
<dbReference type="InterPro" id="IPR046447">
    <property type="entry name" value="DENR_C"/>
</dbReference>
<feature type="domain" description="SUI1" evidence="5">
    <location>
        <begin position="103"/>
        <end position="174"/>
    </location>
</feature>
<dbReference type="PANTHER" id="PTHR12789">
    <property type="entry name" value="DENSITY-REGULATED PROTEIN HOMOLOG"/>
    <property type="match status" value="1"/>
</dbReference>
<evidence type="ECO:0000259" key="5">
    <source>
        <dbReference type="PROSITE" id="PS50296"/>
    </source>
</evidence>
<dbReference type="EMBL" id="QEAQ01000018">
    <property type="protein sequence ID" value="TPX60155.1"/>
    <property type="molecule type" value="Genomic_DNA"/>
</dbReference>
<dbReference type="InterPro" id="IPR050318">
    <property type="entry name" value="DENR/SUI1_TIF"/>
</dbReference>
<proteinExistence type="inferred from homology"/>
<dbReference type="PROSITE" id="PS50296">
    <property type="entry name" value="SUI1"/>
    <property type="match status" value="1"/>
</dbReference>
<evidence type="ECO:0000256" key="1">
    <source>
        <dbReference type="ARBA" id="ARBA00007514"/>
    </source>
</evidence>
<dbReference type="GO" id="GO:0003743">
    <property type="term" value="F:translation initiation factor activity"/>
    <property type="evidence" value="ECO:0007669"/>
    <property type="project" value="InterPro"/>
</dbReference>
<dbReference type="SUPFAM" id="SSF55159">
    <property type="entry name" value="eIF1-like"/>
    <property type="match status" value="1"/>
</dbReference>
<dbReference type="STRING" id="109895.A0A507EA32"/>
<gene>
    <name evidence="6" type="ORF">PhCBS80983_g01967</name>
</gene>
<accession>A0A507EA32</accession>
<reference evidence="6 7" key="1">
    <citation type="journal article" date="2019" name="Sci. Rep.">
        <title>Comparative genomics of chytrid fungi reveal insights into the obligate biotrophic and pathogenic lifestyle of Synchytrium endobioticum.</title>
        <authorList>
            <person name="van de Vossenberg B.T.L.H."/>
            <person name="Warris S."/>
            <person name="Nguyen H.D.T."/>
            <person name="van Gent-Pelzer M.P.E."/>
            <person name="Joly D.L."/>
            <person name="van de Geest H.C."/>
            <person name="Bonants P.J.M."/>
            <person name="Smith D.S."/>
            <person name="Levesque C.A."/>
            <person name="van der Lee T.A.J."/>
        </authorList>
    </citation>
    <scope>NUCLEOTIDE SEQUENCE [LARGE SCALE GENOMIC DNA]</scope>
    <source>
        <strain evidence="6 7">CBS 809.83</strain>
    </source>
</reference>
<dbReference type="CDD" id="cd11607">
    <property type="entry name" value="DENR_C"/>
    <property type="match status" value="1"/>
</dbReference>
<comment type="similarity">
    <text evidence="1 4">Belongs to the DENR family.</text>
</comment>
<keyword evidence="4" id="KW-0689">Ribosomal protein</keyword>
<dbReference type="GO" id="GO:0003729">
    <property type="term" value="F:mRNA binding"/>
    <property type="evidence" value="ECO:0007669"/>
    <property type="project" value="TreeGrafter"/>
</dbReference>
<dbReference type="Pfam" id="PF01253">
    <property type="entry name" value="SUI1"/>
    <property type="match status" value="1"/>
</dbReference>
<comment type="caution">
    <text evidence="6">The sequence shown here is derived from an EMBL/GenBank/DDBJ whole genome shotgun (WGS) entry which is preliminary data.</text>
</comment>
<dbReference type="GO" id="GO:0005840">
    <property type="term" value="C:ribosome"/>
    <property type="evidence" value="ECO:0007669"/>
    <property type="project" value="UniProtKB-KW"/>
</dbReference>
<dbReference type="Proteomes" id="UP000318582">
    <property type="component" value="Unassembled WGS sequence"/>
</dbReference>
<keyword evidence="7" id="KW-1185">Reference proteome</keyword>